<comment type="caution">
    <text evidence="1">The sequence shown here is derived from an EMBL/GenBank/DDBJ whole genome shotgun (WGS) entry which is preliminary data.</text>
</comment>
<dbReference type="Proteomes" id="UP000663860">
    <property type="component" value="Unassembled WGS sequence"/>
</dbReference>
<evidence type="ECO:0000313" key="2">
    <source>
        <dbReference type="EMBL" id="CAF4066355.1"/>
    </source>
</evidence>
<name>A0A813ZPL6_9BILA</name>
<proteinExistence type="predicted"/>
<dbReference type="AlphaFoldDB" id="A0A813ZPL6"/>
<sequence length="323" mass="37336">MAKEESPIFQDISFNSTAIKLENNENSLLSIDITDIDIPSDLNHIFPSFDLFSEEKETISFDELLSSSSFDIPPSMSDLSSIYTDTKSQQYIVQVKSPSMDFKCQSDISLSFINPPEPYYHVRYLSEITNTPLNGNFVNTRIKTKKNVSGRYLKGMHGRYVTVALPSIFSDNSNLFIRVTRLTLPYQDISFIHPYPLLYSYPKKNNHPTDVIIQDSSIYFKINKEEVCSRSKRFPHLILTRLKQCQLKQMNNINSFDNNERSYAFIGNNAKNKIAIYQLKKSQLDFRLVIRSEQTGEFFNTNIFCRSNALLEEEGIEWKKSSI</sequence>
<accession>A0A813ZPL6</accession>
<evidence type="ECO:0000313" key="3">
    <source>
        <dbReference type="Proteomes" id="UP000663860"/>
    </source>
</evidence>
<gene>
    <name evidence="1" type="ORF">IZO911_LOCUS12332</name>
    <name evidence="2" type="ORF">KXQ929_LOCUS32460</name>
</gene>
<dbReference type="Proteomes" id="UP000663868">
    <property type="component" value="Unassembled WGS sequence"/>
</dbReference>
<protein>
    <submittedName>
        <fullName evidence="1">Uncharacterized protein</fullName>
    </submittedName>
</protein>
<reference evidence="1" key="1">
    <citation type="submission" date="2021-02" db="EMBL/GenBank/DDBJ databases">
        <authorList>
            <person name="Nowell W R."/>
        </authorList>
    </citation>
    <scope>NUCLEOTIDE SEQUENCE</scope>
</reference>
<organism evidence="1 3">
    <name type="scientific">Adineta steineri</name>
    <dbReference type="NCBI Taxonomy" id="433720"/>
    <lineage>
        <taxon>Eukaryota</taxon>
        <taxon>Metazoa</taxon>
        <taxon>Spiralia</taxon>
        <taxon>Gnathifera</taxon>
        <taxon>Rotifera</taxon>
        <taxon>Eurotatoria</taxon>
        <taxon>Bdelloidea</taxon>
        <taxon>Adinetida</taxon>
        <taxon>Adinetidae</taxon>
        <taxon>Adineta</taxon>
    </lineage>
</organism>
<dbReference type="EMBL" id="CAJOBB010003939">
    <property type="protein sequence ID" value="CAF4066355.1"/>
    <property type="molecule type" value="Genomic_DNA"/>
</dbReference>
<evidence type="ECO:0000313" key="1">
    <source>
        <dbReference type="EMBL" id="CAF0902529.1"/>
    </source>
</evidence>
<dbReference type="EMBL" id="CAJNOE010000095">
    <property type="protein sequence ID" value="CAF0902529.1"/>
    <property type="molecule type" value="Genomic_DNA"/>
</dbReference>